<sequence length="82" mass="8948">MTFSPLMVNGSKSALPVYLMKRTIAVFPTSKVAPMRPSQDRALLIIACIPLRLLSAVGLVTHERDGTTAQIDLGLHQAFIKE</sequence>
<dbReference type="AlphaFoldDB" id="A0A4V1RY91"/>
<accession>A0A4V1RY91</accession>
<reference evidence="1 2" key="1">
    <citation type="submission" date="2016-12" db="EMBL/GenBank/DDBJ databases">
        <title>Draft genome sequence of Fusarium oxysporum causing rot on Narcissus.</title>
        <authorList>
            <person name="Armitage A.D."/>
            <person name="Taylor A."/>
            <person name="Clarkson J.P."/>
            <person name="Harrison R.J."/>
            <person name="Jackson A.C."/>
        </authorList>
    </citation>
    <scope>NUCLEOTIDE SEQUENCE [LARGE SCALE GENOMIC DNA]</scope>
    <source>
        <strain evidence="1 2">N139</strain>
    </source>
</reference>
<evidence type="ECO:0000313" key="2">
    <source>
        <dbReference type="Proteomes" id="UP000290540"/>
    </source>
</evidence>
<name>A0A4V1RY91_FUSOX</name>
<protein>
    <submittedName>
        <fullName evidence="1">Uncharacterized protein</fullName>
    </submittedName>
</protein>
<gene>
    <name evidence="1" type="ORF">BFJ63_vAg16325</name>
</gene>
<dbReference type="EMBL" id="MQTW01000320">
    <property type="protein sequence ID" value="RYC80786.1"/>
    <property type="molecule type" value="Genomic_DNA"/>
</dbReference>
<comment type="caution">
    <text evidence="1">The sequence shown here is derived from an EMBL/GenBank/DDBJ whole genome shotgun (WGS) entry which is preliminary data.</text>
</comment>
<evidence type="ECO:0000313" key="1">
    <source>
        <dbReference type="EMBL" id="RYC80786.1"/>
    </source>
</evidence>
<organism evidence="1 2">
    <name type="scientific">Fusarium oxysporum f. sp. narcissi</name>
    <dbReference type="NCBI Taxonomy" id="451672"/>
    <lineage>
        <taxon>Eukaryota</taxon>
        <taxon>Fungi</taxon>
        <taxon>Dikarya</taxon>
        <taxon>Ascomycota</taxon>
        <taxon>Pezizomycotina</taxon>
        <taxon>Sordariomycetes</taxon>
        <taxon>Hypocreomycetidae</taxon>
        <taxon>Hypocreales</taxon>
        <taxon>Nectriaceae</taxon>
        <taxon>Fusarium</taxon>
        <taxon>Fusarium oxysporum species complex</taxon>
    </lineage>
</organism>
<proteinExistence type="predicted"/>
<dbReference type="Proteomes" id="UP000290540">
    <property type="component" value="Unassembled WGS sequence"/>
</dbReference>